<dbReference type="InParanoid" id="J4KLD9"/>
<sequence length="125" mass="14492">MDENSPGEMTWSRWDMCCCTSRVARCLWQGLKAATEEKNEFIKQKKLTMPVTELCEGLPREFATYISYTRSLGFKDRPDYAYLRRLFGKAFSARGFRYDNRFEAAANPPAHLLMPGNAAFHRHGR</sequence>
<keyword evidence="2" id="KW-1185">Reference proteome</keyword>
<keyword evidence="1" id="KW-0418">Kinase</keyword>
<dbReference type="STRING" id="655819.J4KLD9"/>
<dbReference type="InterPro" id="IPR050235">
    <property type="entry name" value="CK1_Ser-Thr_kinase"/>
</dbReference>
<dbReference type="Gene3D" id="1.10.510.10">
    <property type="entry name" value="Transferase(Phosphotransferase) domain 1"/>
    <property type="match status" value="1"/>
</dbReference>
<dbReference type="EMBL" id="JH725192">
    <property type="protein sequence ID" value="EJP62034.1"/>
    <property type="molecule type" value="Genomic_DNA"/>
</dbReference>
<proteinExistence type="predicted"/>
<dbReference type="GO" id="GO:0016301">
    <property type="term" value="F:kinase activity"/>
    <property type="evidence" value="ECO:0007669"/>
    <property type="project" value="UniProtKB-KW"/>
</dbReference>
<dbReference type="RefSeq" id="XP_008602277.1">
    <property type="nucleotide sequence ID" value="XM_008604055.1"/>
</dbReference>
<dbReference type="Proteomes" id="UP000002762">
    <property type="component" value="Unassembled WGS sequence"/>
</dbReference>
<dbReference type="HOGENOM" id="CLU_1992201_0_0_1"/>
<keyword evidence="1" id="KW-0808">Transferase</keyword>
<protein>
    <submittedName>
        <fullName evidence="1">Casein kinase 1 epsilon</fullName>
    </submittedName>
</protein>
<gene>
    <name evidence="1" type="ORF">BBA_08958</name>
</gene>
<organism evidence="1 2">
    <name type="scientific">Beauveria bassiana (strain ARSEF 2860)</name>
    <name type="common">White muscardine disease fungus</name>
    <name type="synonym">Tritirachium shiotae</name>
    <dbReference type="NCBI Taxonomy" id="655819"/>
    <lineage>
        <taxon>Eukaryota</taxon>
        <taxon>Fungi</taxon>
        <taxon>Dikarya</taxon>
        <taxon>Ascomycota</taxon>
        <taxon>Pezizomycotina</taxon>
        <taxon>Sordariomycetes</taxon>
        <taxon>Hypocreomycetidae</taxon>
        <taxon>Hypocreales</taxon>
        <taxon>Cordycipitaceae</taxon>
        <taxon>Beauveria</taxon>
    </lineage>
</organism>
<reference evidence="1 2" key="1">
    <citation type="journal article" date="2012" name="Sci. Rep.">
        <title>Genomic perspectives on the evolution of fungal entomopathogenicity in Beauveria bassiana.</title>
        <authorList>
            <person name="Xiao G."/>
            <person name="Ying S.H."/>
            <person name="Zheng P."/>
            <person name="Wang Z.L."/>
            <person name="Zhang S."/>
            <person name="Xie X.Q."/>
            <person name="Shang Y."/>
            <person name="St Leger R.J."/>
            <person name="Zhao G.P."/>
            <person name="Wang C."/>
            <person name="Feng M.G."/>
        </authorList>
    </citation>
    <scope>NUCLEOTIDE SEQUENCE [LARGE SCALE GENOMIC DNA]</scope>
    <source>
        <strain evidence="1 2">ARSEF 2860</strain>
    </source>
</reference>
<dbReference type="AlphaFoldDB" id="J4KLD9"/>
<evidence type="ECO:0000313" key="2">
    <source>
        <dbReference type="Proteomes" id="UP000002762"/>
    </source>
</evidence>
<name>J4KLD9_BEAB2</name>
<dbReference type="InterPro" id="IPR011009">
    <property type="entry name" value="Kinase-like_dom_sf"/>
</dbReference>
<dbReference type="SUPFAM" id="SSF56112">
    <property type="entry name" value="Protein kinase-like (PK-like)"/>
    <property type="match status" value="1"/>
</dbReference>
<accession>J4KLD9</accession>
<evidence type="ECO:0000313" key="1">
    <source>
        <dbReference type="EMBL" id="EJP62034.1"/>
    </source>
</evidence>
<dbReference type="GeneID" id="19891970"/>
<dbReference type="PANTHER" id="PTHR11909">
    <property type="entry name" value="CASEIN KINASE-RELATED"/>
    <property type="match status" value="1"/>
</dbReference>